<accession>A0A2T5KED7</accession>
<dbReference type="Pfam" id="PF05494">
    <property type="entry name" value="MlaC"/>
    <property type="match status" value="1"/>
</dbReference>
<sequence length="207" mass="22858">MPNDLFFDARPSRRTMTLGLAAGIAATVLPWRALALDTGSARALVVEAVAQVNQTINSGKSEQQMYVEFERLFSRYADVPAIARTALGVAARGASQSELSAFTQAYQGYIARKYGKRFREFVGSEIKVIDARPMKSAVEVISTAYLRNENPFEVRWHVSDRSGRPAFFNIIIEGVNMLASERAEIGALLDRNRGSIPALAEQLRRSS</sequence>
<gene>
    <name evidence="1" type="ORF">C8J28_10150</name>
</gene>
<evidence type="ECO:0000313" key="2">
    <source>
        <dbReference type="Proteomes" id="UP000244060"/>
    </source>
</evidence>
<dbReference type="AlphaFoldDB" id="A0A2T5KED7"/>
<protein>
    <submittedName>
        <fullName evidence="1">Phospholipid transport system substrate-binding protein</fullName>
    </submittedName>
</protein>
<dbReference type="InterPro" id="IPR008869">
    <property type="entry name" value="MlaC/ttg2D"/>
</dbReference>
<evidence type="ECO:0000313" key="1">
    <source>
        <dbReference type="EMBL" id="PTR20732.1"/>
    </source>
</evidence>
<keyword evidence="2" id="KW-1185">Reference proteome</keyword>
<name>A0A2T5KED7_9RHOB</name>
<dbReference type="PANTHER" id="PTHR36573:SF1">
    <property type="entry name" value="INTERMEMBRANE PHOSPHOLIPID TRANSPORT SYSTEM BINDING PROTEIN MLAC"/>
    <property type="match status" value="1"/>
</dbReference>
<dbReference type="OrthoDB" id="7839352at2"/>
<comment type="caution">
    <text evidence="1">The sequence shown here is derived from an EMBL/GenBank/DDBJ whole genome shotgun (WGS) entry which is preliminary data.</text>
</comment>
<organism evidence="1 2">
    <name type="scientific">Cereibacter azotoformans</name>
    <dbReference type="NCBI Taxonomy" id="43057"/>
    <lineage>
        <taxon>Bacteria</taxon>
        <taxon>Pseudomonadati</taxon>
        <taxon>Pseudomonadota</taxon>
        <taxon>Alphaproteobacteria</taxon>
        <taxon>Rhodobacterales</taxon>
        <taxon>Paracoccaceae</taxon>
        <taxon>Cereibacter</taxon>
    </lineage>
</organism>
<reference evidence="1 2" key="1">
    <citation type="submission" date="2018-04" db="EMBL/GenBank/DDBJ databases">
        <title>Genomic Encyclopedia of Type Strains, Phase III (KMG-III): the genomes of soil and plant-associated and newly described type strains.</title>
        <authorList>
            <person name="Whitman W."/>
        </authorList>
    </citation>
    <scope>NUCLEOTIDE SEQUENCE [LARGE SCALE GENOMIC DNA]</scope>
    <source>
        <strain evidence="1 2">KA25</strain>
    </source>
</reference>
<dbReference type="RefSeq" id="WP_108219989.1">
    <property type="nucleotide sequence ID" value="NZ_CP090021.1"/>
</dbReference>
<proteinExistence type="predicted"/>
<dbReference type="Gene3D" id="3.10.450.710">
    <property type="entry name" value="Tgt2/MlaC"/>
    <property type="match status" value="1"/>
</dbReference>
<dbReference type="PANTHER" id="PTHR36573">
    <property type="entry name" value="INTERMEMBRANE PHOSPHOLIPID TRANSPORT SYSTEM BINDING PROTEIN MLAC"/>
    <property type="match status" value="1"/>
</dbReference>
<dbReference type="InterPro" id="IPR042245">
    <property type="entry name" value="Tgt2/MlaC_sf"/>
</dbReference>
<dbReference type="Proteomes" id="UP000244060">
    <property type="component" value="Unassembled WGS sequence"/>
</dbReference>
<dbReference type="EMBL" id="QAOT01000001">
    <property type="protein sequence ID" value="PTR20732.1"/>
    <property type="molecule type" value="Genomic_DNA"/>
</dbReference>